<dbReference type="InterPro" id="IPR002067">
    <property type="entry name" value="MCP"/>
</dbReference>
<dbReference type="InterPro" id="IPR018108">
    <property type="entry name" value="MCP_transmembrane"/>
</dbReference>
<dbReference type="GO" id="GO:0016020">
    <property type="term" value="C:membrane"/>
    <property type="evidence" value="ECO:0007669"/>
    <property type="project" value="UniProtKB-SubCell"/>
</dbReference>
<keyword evidence="5" id="KW-0677">Repeat</keyword>
<evidence type="ECO:0000256" key="1">
    <source>
        <dbReference type="ARBA" id="ARBA00004141"/>
    </source>
</evidence>
<evidence type="ECO:0000313" key="10">
    <source>
        <dbReference type="Proteomes" id="UP001497525"/>
    </source>
</evidence>
<reference evidence="9" key="1">
    <citation type="submission" date="2024-06" db="EMBL/GenBank/DDBJ databases">
        <authorList>
            <person name="Liu X."/>
            <person name="Lenzi L."/>
            <person name="Haldenby T S."/>
            <person name="Uol C."/>
        </authorList>
    </citation>
    <scope>NUCLEOTIDE SEQUENCE</scope>
</reference>
<evidence type="ECO:0000256" key="3">
    <source>
        <dbReference type="ARBA" id="ARBA00022448"/>
    </source>
</evidence>
<gene>
    <name evidence="9" type="ORF">CDAUBV1_LOCUS6397</name>
</gene>
<evidence type="ECO:0000256" key="6">
    <source>
        <dbReference type="ARBA" id="ARBA00023136"/>
    </source>
</evidence>
<evidence type="ECO:0000256" key="5">
    <source>
        <dbReference type="ARBA" id="ARBA00022737"/>
    </source>
</evidence>
<keyword evidence="6 7" id="KW-0472">Membrane</keyword>
<feature type="repeat" description="Solcar" evidence="7">
    <location>
        <begin position="12"/>
        <end position="104"/>
    </location>
</feature>
<dbReference type="AlphaFoldDB" id="A0AAV2T9M0"/>
<dbReference type="Proteomes" id="UP001497525">
    <property type="component" value="Unassembled WGS sequence"/>
</dbReference>
<keyword evidence="3 8" id="KW-0813">Transport</keyword>
<evidence type="ECO:0008006" key="11">
    <source>
        <dbReference type="Google" id="ProtNLM"/>
    </source>
</evidence>
<dbReference type="SUPFAM" id="SSF103506">
    <property type="entry name" value="Mitochondrial carrier"/>
    <property type="match status" value="1"/>
</dbReference>
<dbReference type="PROSITE" id="PS50920">
    <property type="entry name" value="SOLCAR"/>
    <property type="match status" value="3"/>
</dbReference>
<dbReference type="GO" id="GO:0055085">
    <property type="term" value="P:transmembrane transport"/>
    <property type="evidence" value="ECO:0007669"/>
    <property type="project" value="InterPro"/>
</dbReference>
<evidence type="ECO:0000256" key="7">
    <source>
        <dbReference type="PROSITE-ProRule" id="PRU00282"/>
    </source>
</evidence>
<comment type="subcellular location">
    <subcellularLocation>
        <location evidence="1">Membrane</location>
        <topology evidence="1">Multi-pass membrane protein</topology>
    </subcellularLocation>
</comment>
<evidence type="ECO:0000313" key="9">
    <source>
        <dbReference type="EMBL" id="CAL5133113.1"/>
    </source>
</evidence>
<feature type="repeat" description="Solcar" evidence="7">
    <location>
        <begin position="121"/>
        <end position="207"/>
    </location>
</feature>
<accession>A0AAV2T9M0</accession>
<dbReference type="PANTHER" id="PTHR24089">
    <property type="entry name" value="SOLUTE CARRIER FAMILY 25"/>
    <property type="match status" value="1"/>
</dbReference>
<organism evidence="9 10">
    <name type="scientific">Calicophoron daubneyi</name>
    <name type="common">Rumen fluke</name>
    <name type="synonym">Paramphistomum daubneyi</name>
    <dbReference type="NCBI Taxonomy" id="300641"/>
    <lineage>
        <taxon>Eukaryota</taxon>
        <taxon>Metazoa</taxon>
        <taxon>Spiralia</taxon>
        <taxon>Lophotrochozoa</taxon>
        <taxon>Platyhelminthes</taxon>
        <taxon>Trematoda</taxon>
        <taxon>Digenea</taxon>
        <taxon>Plagiorchiida</taxon>
        <taxon>Pronocephalata</taxon>
        <taxon>Paramphistomoidea</taxon>
        <taxon>Paramphistomidae</taxon>
        <taxon>Calicophoron</taxon>
    </lineage>
</organism>
<evidence type="ECO:0000256" key="4">
    <source>
        <dbReference type="ARBA" id="ARBA00022692"/>
    </source>
</evidence>
<dbReference type="PRINTS" id="PR00926">
    <property type="entry name" value="MITOCARRIER"/>
</dbReference>
<name>A0AAV2T9M0_CALDB</name>
<dbReference type="InterPro" id="IPR023395">
    <property type="entry name" value="MCP_dom_sf"/>
</dbReference>
<keyword evidence="4 7" id="KW-0812">Transmembrane</keyword>
<sequence>MVKSIQDGPLLLSKNDYLIAGSVSGLVSRAIVQPLDVLKIRFQLQAEPICACDTSKYHGFIQAIRCISKEEGTVAFWKGHIPAQLQAIAFSAVQFLSFEVFVAWLPALGARNDPRLAFSSSSPFQTFACGCLAGGVAACTTQPLDVLRTRFIAQGEPKFYRSLSHATLYIASHEGWSGYFRGLVPSILLVAPQTGLQFAVYHTFNQLVSKVREKFTSRSAQTGSSTSQAVQDPRKNMEVGPIQSLISGGLAGMSSKSIIYPLDMAKKRMQIHGFEEARVRFGRVPTCSGLRSCLVGIWKTEGASALFKGLQPTLVKSCVSISCRFTVYEEMCRFLFHIHDRKQSPRSF</sequence>
<protein>
    <recommendedName>
        <fullName evidence="11">Mitochondrial thiamine pyrophosphate carrier</fullName>
    </recommendedName>
</protein>
<dbReference type="Gene3D" id="1.50.40.10">
    <property type="entry name" value="Mitochondrial carrier domain"/>
    <property type="match status" value="1"/>
</dbReference>
<proteinExistence type="inferred from homology"/>
<evidence type="ECO:0000256" key="2">
    <source>
        <dbReference type="ARBA" id="ARBA00006375"/>
    </source>
</evidence>
<evidence type="ECO:0000256" key="8">
    <source>
        <dbReference type="RuleBase" id="RU000488"/>
    </source>
</evidence>
<comment type="similarity">
    <text evidence="2 8">Belongs to the mitochondrial carrier (TC 2.A.29) family.</text>
</comment>
<dbReference type="Pfam" id="PF00153">
    <property type="entry name" value="Mito_carr"/>
    <property type="match status" value="3"/>
</dbReference>
<feature type="repeat" description="Solcar" evidence="7">
    <location>
        <begin position="239"/>
        <end position="334"/>
    </location>
</feature>
<comment type="caution">
    <text evidence="9">The sequence shown here is derived from an EMBL/GenBank/DDBJ whole genome shotgun (WGS) entry which is preliminary data.</text>
</comment>
<dbReference type="EMBL" id="CAXLJL010000156">
    <property type="protein sequence ID" value="CAL5133113.1"/>
    <property type="molecule type" value="Genomic_DNA"/>
</dbReference>